<protein>
    <recommendedName>
        <fullName evidence="10">Planctomycete cytochrome C</fullName>
    </recommendedName>
</protein>
<dbReference type="EMBL" id="CP036276">
    <property type="protein sequence ID" value="QDU45954.1"/>
    <property type="molecule type" value="Genomic_DNA"/>
</dbReference>
<dbReference type="KEGG" id="sdyn:Mal52_44510"/>
<feature type="domain" description="Carbohydrate binding module xylan-binding" evidence="7">
    <location>
        <begin position="254"/>
        <end position="343"/>
    </location>
</feature>
<evidence type="ECO:0008006" key="10">
    <source>
        <dbReference type="Google" id="ProtNLM"/>
    </source>
</evidence>
<proteinExistence type="predicted"/>
<dbReference type="Gene3D" id="2.60.60.40">
    <property type="match status" value="1"/>
</dbReference>
<dbReference type="GO" id="GO:0020037">
    <property type="term" value="F:heme binding"/>
    <property type="evidence" value="ECO:0007669"/>
    <property type="project" value="InterPro"/>
</dbReference>
<dbReference type="Pfam" id="PF07631">
    <property type="entry name" value="PSD4"/>
    <property type="match status" value="1"/>
</dbReference>
<feature type="domain" description="DUF1595" evidence="6">
    <location>
        <begin position="367"/>
        <end position="428"/>
    </location>
</feature>
<evidence type="ECO:0000313" key="9">
    <source>
        <dbReference type="Proteomes" id="UP000319383"/>
    </source>
</evidence>
<dbReference type="AlphaFoldDB" id="A0A517ZU18"/>
<dbReference type="InterPro" id="IPR013042">
    <property type="entry name" value="DUF1592"/>
</dbReference>
<evidence type="ECO:0000259" key="7">
    <source>
        <dbReference type="Pfam" id="PF16841"/>
    </source>
</evidence>
<evidence type="ECO:0000313" key="8">
    <source>
        <dbReference type="EMBL" id="QDU45954.1"/>
    </source>
</evidence>
<evidence type="ECO:0000259" key="1">
    <source>
        <dbReference type="Pfam" id="PF07624"/>
    </source>
</evidence>
<dbReference type="InterPro" id="IPR013043">
    <property type="entry name" value="DUF1595"/>
</dbReference>
<sequence>MSLRPVFQFGIVIVCGILCVANCVETVRAEDALEAQIDFQKDVQPFFNDYCGTCHNPDDQIAGLDLEQFQSVESVTTERGTWQKILHVLNTKEMPPEDEAQPSEEQRKAITQWIDLELKSFDCTKIDNPGRVTIRRLNRVEYNNTIRDLMGVDFQPADDFPSDDVGYGFDNIGDVLSMSPLLMEKYLSAAEKIVETAIWAEDPYQAPRKSFEGAEMQQDRGGRAIGKFRSLVSMGEVFTEHEFAADGDYLVICEAYGKQAGPDPPKMEFRIDGKAVETVNVTAVAESPGYYEIRLPVTAGKHRVGVAFLNDYYKPKHEDPKLRGDRNLYICNVAIQGPIETTPQELPETHKRLVFCDLSEGEDPLKCAHAILDQFISRAFRRPATEDEIKNFMRLGYKIIEDGGTSEQALRVVFKAILISPQFLFRIEFNEASEKDEQDRALNDYELASRLSYWLWSSMPDDELFELAGKGELSKPLVLEAQIRRMLADPKSSALVENFAGQWLQLRSLTEAAPNKDIFSEFDDELRLAMRRETEMFFAAAIRENLSILDFLDGKFTYVNERLAKHYGLEGVSGPEFRRVSLEGTQRAGVLTQASILTITSDPTRTSPVKRGKWILDNILASPPLPPPPDVPLLSEDADAVASGTLRQRFEIHRSNPACISCHEKMDPLGFGFENFDAIGRWRTKDSGFDVDASGTLPDGQTFNGPAELLTILKASRGEFSRCLTEKMLTYALGRGLEYYDKCAVDSICEALAKDDYKFTTMFLEIAKSDPFRNRRNSPGDKK</sequence>
<dbReference type="GO" id="GO:0009055">
    <property type="term" value="F:electron transfer activity"/>
    <property type="evidence" value="ECO:0007669"/>
    <property type="project" value="InterPro"/>
</dbReference>
<evidence type="ECO:0000259" key="4">
    <source>
        <dbReference type="Pfam" id="PF07631"/>
    </source>
</evidence>
<name>A0A517ZU18_9PLAN</name>
<evidence type="ECO:0000259" key="2">
    <source>
        <dbReference type="Pfam" id="PF07626"/>
    </source>
</evidence>
<organism evidence="8 9">
    <name type="scientific">Symmachiella dynata</name>
    <dbReference type="NCBI Taxonomy" id="2527995"/>
    <lineage>
        <taxon>Bacteria</taxon>
        <taxon>Pseudomonadati</taxon>
        <taxon>Planctomycetota</taxon>
        <taxon>Planctomycetia</taxon>
        <taxon>Planctomycetales</taxon>
        <taxon>Planctomycetaceae</taxon>
        <taxon>Symmachiella</taxon>
    </lineage>
</organism>
<dbReference type="Proteomes" id="UP000319383">
    <property type="component" value="Chromosome"/>
</dbReference>
<feature type="domain" description="DUF1588" evidence="3">
    <location>
        <begin position="587"/>
        <end position="686"/>
    </location>
</feature>
<feature type="domain" description="DUF1592" evidence="4">
    <location>
        <begin position="442"/>
        <end position="569"/>
    </location>
</feature>
<keyword evidence="9" id="KW-1185">Reference proteome</keyword>
<dbReference type="Pfam" id="PF16841">
    <property type="entry name" value="CBM60"/>
    <property type="match status" value="1"/>
</dbReference>
<evidence type="ECO:0000259" key="6">
    <source>
        <dbReference type="Pfam" id="PF07637"/>
    </source>
</evidence>
<evidence type="ECO:0000259" key="5">
    <source>
        <dbReference type="Pfam" id="PF07635"/>
    </source>
</evidence>
<dbReference type="Pfam" id="PF07624">
    <property type="entry name" value="PSD2"/>
    <property type="match status" value="1"/>
</dbReference>
<feature type="domain" description="Cytochrome C Planctomycete-type" evidence="5">
    <location>
        <begin position="51"/>
        <end position="98"/>
    </location>
</feature>
<feature type="domain" description="DUF1585" evidence="1">
    <location>
        <begin position="699"/>
        <end position="772"/>
    </location>
</feature>
<dbReference type="Pfam" id="PF07637">
    <property type="entry name" value="PSD5"/>
    <property type="match status" value="1"/>
</dbReference>
<reference evidence="8 9" key="1">
    <citation type="submission" date="2019-02" db="EMBL/GenBank/DDBJ databases">
        <title>Deep-cultivation of Planctomycetes and their phenomic and genomic characterization uncovers novel biology.</title>
        <authorList>
            <person name="Wiegand S."/>
            <person name="Jogler M."/>
            <person name="Boedeker C."/>
            <person name="Pinto D."/>
            <person name="Vollmers J."/>
            <person name="Rivas-Marin E."/>
            <person name="Kohn T."/>
            <person name="Peeters S.H."/>
            <person name="Heuer A."/>
            <person name="Rast P."/>
            <person name="Oberbeckmann S."/>
            <person name="Bunk B."/>
            <person name="Jeske O."/>
            <person name="Meyerdierks A."/>
            <person name="Storesund J.E."/>
            <person name="Kallscheuer N."/>
            <person name="Luecker S."/>
            <person name="Lage O.M."/>
            <person name="Pohl T."/>
            <person name="Merkel B.J."/>
            <person name="Hornburger P."/>
            <person name="Mueller R.-W."/>
            <person name="Bruemmer F."/>
            <person name="Labrenz M."/>
            <person name="Spormann A.M."/>
            <person name="Op den Camp H."/>
            <person name="Overmann J."/>
            <person name="Amann R."/>
            <person name="Jetten M.S.M."/>
            <person name="Mascher T."/>
            <person name="Medema M.H."/>
            <person name="Devos D.P."/>
            <person name="Kaster A.-K."/>
            <person name="Ovreas L."/>
            <person name="Rohde M."/>
            <person name="Galperin M.Y."/>
            <person name="Jogler C."/>
        </authorList>
    </citation>
    <scope>NUCLEOTIDE SEQUENCE [LARGE SCALE GENOMIC DNA]</scope>
    <source>
        <strain evidence="8 9">Mal52</strain>
    </source>
</reference>
<dbReference type="InterPro" id="IPR011429">
    <property type="entry name" value="Cyt_c_Planctomycete-type"/>
</dbReference>
<dbReference type="RefSeq" id="WP_145378485.1">
    <property type="nucleotide sequence ID" value="NZ_CP036276.1"/>
</dbReference>
<dbReference type="InterPro" id="IPR036909">
    <property type="entry name" value="Cyt_c-like_dom_sf"/>
</dbReference>
<feature type="domain" description="DUF1587" evidence="2">
    <location>
        <begin position="135"/>
        <end position="198"/>
    </location>
</feature>
<accession>A0A517ZU18</accession>
<dbReference type="Pfam" id="PF07627">
    <property type="entry name" value="PSCyt3"/>
    <property type="match status" value="1"/>
</dbReference>
<gene>
    <name evidence="8" type="ORF">Mal52_44510</name>
</gene>
<dbReference type="InterPro" id="IPR013036">
    <property type="entry name" value="DUF1587"/>
</dbReference>
<dbReference type="InterPro" id="IPR013039">
    <property type="entry name" value="DUF1588"/>
</dbReference>
<dbReference type="InterPro" id="IPR011478">
    <property type="entry name" value="DUF1585"/>
</dbReference>
<dbReference type="Pfam" id="PF07626">
    <property type="entry name" value="PSD3"/>
    <property type="match status" value="1"/>
</dbReference>
<evidence type="ECO:0000259" key="3">
    <source>
        <dbReference type="Pfam" id="PF07627"/>
    </source>
</evidence>
<dbReference type="Pfam" id="PF07635">
    <property type="entry name" value="PSCyt1"/>
    <property type="match status" value="1"/>
</dbReference>
<dbReference type="InterPro" id="IPR031768">
    <property type="entry name" value="CBM60_xylan-bd"/>
</dbReference>
<dbReference type="SUPFAM" id="SSF46626">
    <property type="entry name" value="Cytochrome c"/>
    <property type="match status" value="1"/>
</dbReference>